<dbReference type="RefSeq" id="WP_169102705.1">
    <property type="nucleotide sequence ID" value="NZ_JABBVZ010000117.1"/>
</dbReference>
<evidence type="ECO:0000256" key="2">
    <source>
        <dbReference type="ARBA" id="ARBA00022448"/>
    </source>
</evidence>
<dbReference type="Pfam" id="PF07690">
    <property type="entry name" value="MFS_1"/>
    <property type="match status" value="2"/>
</dbReference>
<feature type="transmembrane region" description="Helical" evidence="7">
    <location>
        <begin position="170"/>
        <end position="190"/>
    </location>
</feature>
<dbReference type="InterPro" id="IPR011701">
    <property type="entry name" value="MFS"/>
</dbReference>
<dbReference type="InterPro" id="IPR036259">
    <property type="entry name" value="MFS_trans_sf"/>
</dbReference>
<dbReference type="PANTHER" id="PTHR42718">
    <property type="entry name" value="MAJOR FACILITATOR SUPERFAMILY MULTIDRUG TRANSPORTER MFSC"/>
    <property type="match status" value="1"/>
</dbReference>
<feature type="transmembrane region" description="Helical" evidence="7">
    <location>
        <begin position="48"/>
        <end position="68"/>
    </location>
</feature>
<dbReference type="PROSITE" id="PS50850">
    <property type="entry name" value="MFS"/>
    <property type="match status" value="1"/>
</dbReference>
<dbReference type="InterPro" id="IPR020846">
    <property type="entry name" value="MFS_dom"/>
</dbReference>
<reference evidence="9 10" key="1">
    <citation type="submission" date="2020-04" db="EMBL/GenBank/DDBJ databases">
        <authorList>
            <person name="Zhang R."/>
            <person name="Schippers A."/>
        </authorList>
    </citation>
    <scope>NUCLEOTIDE SEQUENCE [LARGE SCALE GENOMIC DNA]</scope>
    <source>
        <strain evidence="9 10">DSM 109850</strain>
    </source>
</reference>
<comment type="caution">
    <text evidence="9">The sequence shown here is derived from an EMBL/GenBank/DDBJ whole genome shotgun (WGS) entry which is preliminary data.</text>
</comment>
<feature type="transmembrane region" description="Helical" evidence="7">
    <location>
        <begin position="269"/>
        <end position="292"/>
    </location>
</feature>
<evidence type="ECO:0000256" key="5">
    <source>
        <dbReference type="ARBA" id="ARBA00022989"/>
    </source>
</evidence>
<keyword evidence="10" id="KW-1185">Reference proteome</keyword>
<feature type="transmembrane region" description="Helical" evidence="7">
    <location>
        <begin position="225"/>
        <end position="248"/>
    </location>
</feature>
<keyword evidence="4 7" id="KW-0812">Transmembrane</keyword>
<feature type="transmembrane region" description="Helical" evidence="7">
    <location>
        <begin position="333"/>
        <end position="353"/>
    </location>
</feature>
<name>A0A7Y0L791_9FIRM</name>
<dbReference type="PANTHER" id="PTHR42718:SF46">
    <property type="entry name" value="BLR6921 PROTEIN"/>
    <property type="match status" value="1"/>
</dbReference>
<feature type="transmembrane region" description="Helical" evidence="7">
    <location>
        <begin position="450"/>
        <end position="471"/>
    </location>
</feature>
<feature type="transmembrane region" description="Helical" evidence="7">
    <location>
        <begin position="359"/>
        <end position="378"/>
    </location>
</feature>
<dbReference type="EMBL" id="JABBVZ010000117">
    <property type="protein sequence ID" value="NMP24520.1"/>
    <property type="molecule type" value="Genomic_DNA"/>
</dbReference>
<protein>
    <submittedName>
        <fullName evidence="9">MFS transporter</fullName>
    </submittedName>
</protein>
<feature type="domain" description="Major facilitator superfamily (MFS) profile" evidence="8">
    <location>
        <begin position="14"/>
        <end position="477"/>
    </location>
</feature>
<feature type="transmembrane region" description="Helical" evidence="7">
    <location>
        <begin position="202"/>
        <end position="219"/>
    </location>
</feature>
<feature type="transmembrane region" description="Helical" evidence="7">
    <location>
        <begin position="12"/>
        <end position="36"/>
    </location>
</feature>
<dbReference type="GO" id="GO:0005886">
    <property type="term" value="C:plasma membrane"/>
    <property type="evidence" value="ECO:0007669"/>
    <property type="project" value="UniProtKB-SubCell"/>
</dbReference>
<proteinExistence type="predicted"/>
<evidence type="ECO:0000313" key="10">
    <source>
        <dbReference type="Proteomes" id="UP000533476"/>
    </source>
</evidence>
<evidence type="ECO:0000256" key="7">
    <source>
        <dbReference type="SAM" id="Phobius"/>
    </source>
</evidence>
<evidence type="ECO:0000256" key="3">
    <source>
        <dbReference type="ARBA" id="ARBA00022475"/>
    </source>
</evidence>
<evidence type="ECO:0000256" key="4">
    <source>
        <dbReference type="ARBA" id="ARBA00022692"/>
    </source>
</evidence>
<evidence type="ECO:0000256" key="6">
    <source>
        <dbReference type="ARBA" id="ARBA00023136"/>
    </source>
</evidence>
<sequence length="481" mass="51763">MDRDIPSLRYGWLVFSVTSLGVMLVQLNIGSLYVALPAVVAHFHAGPAASIWILLTYQLFNTVLILLFGKFSDIFGRRQLYLAGFLVFTAASLVIGFLDNVASLLVLRVLQAAGGALIITNTTALITDAFPREHLQSGLSMNVLVSSAAQLLGPIAGGLLATLAGWQWVFWFNVPFGIAGIVWGMVALAPQRKPSYREPIDGWGNLFAFLSLSGIILAVSEGGIVGWGAPVVLVGWALAVVLGPIFILHERRTAHPMVDLALFNIRPYAMANVAAFLNAMARSTVVLLVALFYQSLYHLSPLQASLRVIPVTVGMVIAAPLSGRLARRYPARILSTAGLVATMLGLIILVFLLSLNIPFWLVGIAIFCTGFGSGFFLTPNTSSIMLSIPASHRGMVNGIRSMLQNMGLVLSTALSLTLIANNLPPRLKNAMFLGTVTRIPLTDIARFIDGYRYAFAAMGIATVLGIFTSLMRGKVQSRSTF</sequence>
<dbReference type="Proteomes" id="UP000533476">
    <property type="component" value="Unassembled WGS sequence"/>
</dbReference>
<keyword evidence="6 7" id="KW-0472">Membrane</keyword>
<dbReference type="AlphaFoldDB" id="A0A7Y0L791"/>
<dbReference type="CDD" id="cd17321">
    <property type="entry name" value="MFS_MMR_MDR_like"/>
    <property type="match status" value="1"/>
</dbReference>
<dbReference type="GO" id="GO:0022857">
    <property type="term" value="F:transmembrane transporter activity"/>
    <property type="evidence" value="ECO:0007669"/>
    <property type="project" value="InterPro"/>
</dbReference>
<feature type="transmembrane region" description="Helical" evidence="7">
    <location>
        <begin position="80"/>
        <end position="98"/>
    </location>
</feature>
<evidence type="ECO:0000256" key="1">
    <source>
        <dbReference type="ARBA" id="ARBA00004651"/>
    </source>
</evidence>
<dbReference type="Gene3D" id="1.20.1250.20">
    <property type="entry name" value="MFS general substrate transporter like domains"/>
    <property type="match status" value="1"/>
</dbReference>
<feature type="transmembrane region" description="Helical" evidence="7">
    <location>
        <begin position="304"/>
        <end position="321"/>
    </location>
</feature>
<keyword evidence="2" id="KW-0813">Transport</keyword>
<keyword evidence="5 7" id="KW-1133">Transmembrane helix</keyword>
<dbReference type="SUPFAM" id="SSF103473">
    <property type="entry name" value="MFS general substrate transporter"/>
    <property type="match status" value="1"/>
</dbReference>
<feature type="transmembrane region" description="Helical" evidence="7">
    <location>
        <begin position="399"/>
        <end position="420"/>
    </location>
</feature>
<evidence type="ECO:0000313" key="9">
    <source>
        <dbReference type="EMBL" id="NMP24520.1"/>
    </source>
</evidence>
<feature type="transmembrane region" description="Helical" evidence="7">
    <location>
        <begin position="139"/>
        <end position="164"/>
    </location>
</feature>
<dbReference type="Gene3D" id="1.20.1720.10">
    <property type="entry name" value="Multidrug resistance protein D"/>
    <property type="match status" value="1"/>
</dbReference>
<accession>A0A7Y0L791</accession>
<organism evidence="9 10">
    <name type="scientific">Sulfobacillus harzensis</name>
    <dbReference type="NCBI Taxonomy" id="2729629"/>
    <lineage>
        <taxon>Bacteria</taxon>
        <taxon>Bacillati</taxon>
        <taxon>Bacillota</taxon>
        <taxon>Clostridia</taxon>
        <taxon>Eubacteriales</taxon>
        <taxon>Clostridiales Family XVII. Incertae Sedis</taxon>
        <taxon>Sulfobacillus</taxon>
    </lineage>
</organism>
<comment type="subcellular location">
    <subcellularLocation>
        <location evidence="1">Cell membrane</location>
        <topology evidence="1">Multi-pass membrane protein</topology>
    </subcellularLocation>
</comment>
<keyword evidence="3" id="KW-1003">Cell membrane</keyword>
<feature type="transmembrane region" description="Helical" evidence="7">
    <location>
        <begin position="104"/>
        <end position="127"/>
    </location>
</feature>
<gene>
    <name evidence="9" type="ORF">HIJ39_19575</name>
</gene>
<evidence type="ECO:0000259" key="8">
    <source>
        <dbReference type="PROSITE" id="PS50850"/>
    </source>
</evidence>